<feature type="region of interest" description="Disordered" evidence="4">
    <location>
        <begin position="574"/>
        <end position="594"/>
    </location>
</feature>
<keyword evidence="8" id="KW-1185">Reference proteome</keyword>
<evidence type="ECO:0000259" key="5">
    <source>
        <dbReference type="PROSITE" id="PS50812"/>
    </source>
</evidence>
<organism evidence="7 8">
    <name type="scientific">Oedothorax gibbosus</name>
    <dbReference type="NCBI Taxonomy" id="931172"/>
    <lineage>
        <taxon>Eukaryota</taxon>
        <taxon>Metazoa</taxon>
        <taxon>Ecdysozoa</taxon>
        <taxon>Arthropoda</taxon>
        <taxon>Chelicerata</taxon>
        <taxon>Arachnida</taxon>
        <taxon>Araneae</taxon>
        <taxon>Araneomorphae</taxon>
        <taxon>Entelegynae</taxon>
        <taxon>Araneoidea</taxon>
        <taxon>Linyphiidae</taxon>
        <taxon>Erigoninae</taxon>
        <taxon>Oedothorax</taxon>
    </lineage>
</organism>
<feature type="compositionally biased region" description="Polar residues" evidence="4">
    <location>
        <begin position="627"/>
        <end position="648"/>
    </location>
</feature>
<reference evidence="7 8" key="1">
    <citation type="journal article" date="2022" name="Nat. Ecol. Evol.">
        <title>A masculinizing supergene underlies an exaggerated male reproductive morph in a spider.</title>
        <authorList>
            <person name="Hendrickx F."/>
            <person name="De Corte Z."/>
            <person name="Sonet G."/>
            <person name="Van Belleghem S.M."/>
            <person name="Kostlbacher S."/>
            <person name="Vangestel C."/>
        </authorList>
    </citation>
    <scope>NUCLEOTIDE SEQUENCE [LARGE SCALE GENOMIC DNA]</scope>
    <source>
        <strain evidence="7">W744_W776</strain>
    </source>
</reference>
<gene>
    <name evidence="7" type="ORF">JTE90_007466</name>
</gene>
<dbReference type="InterPro" id="IPR000313">
    <property type="entry name" value="PWWP_dom"/>
</dbReference>
<accession>A0AAV6UB98</accession>
<dbReference type="GO" id="GO:0005634">
    <property type="term" value="C:nucleus"/>
    <property type="evidence" value="ECO:0007669"/>
    <property type="project" value="TreeGrafter"/>
</dbReference>
<dbReference type="SUPFAM" id="SSF63748">
    <property type="entry name" value="Tudor/PWWP/MBT"/>
    <property type="match status" value="1"/>
</dbReference>
<dbReference type="SMART" id="SM00293">
    <property type="entry name" value="PWWP"/>
    <property type="match status" value="1"/>
</dbReference>
<keyword evidence="1" id="KW-0479">Metal-binding</keyword>
<dbReference type="Pfam" id="PF07496">
    <property type="entry name" value="zf-CW"/>
    <property type="match status" value="1"/>
</dbReference>
<keyword evidence="3" id="KW-0862">Zinc</keyword>
<dbReference type="PANTHER" id="PTHR15999">
    <property type="entry name" value="ZINC FINGER CW-TYPE PWWP DOMAIN PROTEIN 1"/>
    <property type="match status" value="1"/>
</dbReference>
<dbReference type="InterPro" id="IPR011124">
    <property type="entry name" value="Znf_CW"/>
</dbReference>
<sequence length="865" mass="98102">MRTKQAKRFKISTKDRHLAWIDHYTSKDFGIWIECTSCKKWRKNLEYSESHEVPEHWCCSMATCNGKKGNCEDPEENSEEEFYEYCPGSLVWARLDGYPWWPGMVDEDPDIEEYFFEDDKGIRSYNITFLDERVTHAWIPANSLSSFLNPPPRNSCVQKQYRKNKYSDAIMKAEKRAQIALKMTIKERLKKFSFANLFKGKWPVAEGFESNDEDDDVQDVIDQLIQEVDDLSSINSLDTDDSESTEADKRLDFLPSEKKFLKRGFDYLKKNTKTKNANVKKQSFKTMKDPKTAKRNLVTGITKLEKNLFMESFQNETNHLKTNKTSQISTKKPNIKNSFSKIGIANLKQNTTEEIELKDISDHNSSGKSAAPVTSSPLNNKPLDETDDEEDGTVDFEVNCVQENYVKSKEINNSESPNSVKFSSPKSCDVISEARNKENSLPENVAETTSEDNSMLHIQSDIAVKKTASDKNPIAQTGGEMTSEENSLSHHTPESSTEDNSLLHTETNTHKEQVFQNTEDPNSNIIVIEKSNEILESLGMDKLSQLENVTILRHLNECIDDVINYAGDEMELSSKPVQQTAKTSKKNSSVTKSIGKTPVKKLVSNETVKKIKKNIDTQKNISKENGRNLSTVKSTPQKSVKALSPSTDNPEEIGNLENSTVLKKPAQLVGFEKAPKSKKLKGIFPKECQNTNKVTEVALKEKVTKNNLTSKGQNNNLDTGDKIKPDFKSFKRPFKNNSSLKNPLANKKQCTEQTLTGKSGIEKYSFVELLDNTLKSNVTPLEDSKDEAKASVLEYKEEDIAIETKTHFDSSYPDSKKFTSENKENDIETIVIQEDENIVLNRDVMSKDDEEMDDCFFCVDISDEE</sequence>
<evidence type="ECO:0008006" key="9">
    <source>
        <dbReference type="Google" id="ProtNLM"/>
    </source>
</evidence>
<dbReference type="Proteomes" id="UP000827092">
    <property type="component" value="Unassembled WGS sequence"/>
</dbReference>
<keyword evidence="2" id="KW-0863">Zinc-finger</keyword>
<dbReference type="InterPro" id="IPR042778">
    <property type="entry name" value="ZCWPW1/ZCWPW2"/>
</dbReference>
<comment type="caution">
    <text evidence="7">The sequence shown here is derived from an EMBL/GenBank/DDBJ whole genome shotgun (WGS) entry which is preliminary data.</text>
</comment>
<dbReference type="PROSITE" id="PS51050">
    <property type="entry name" value="ZF_CW"/>
    <property type="match status" value="1"/>
</dbReference>
<dbReference type="EMBL" id="JAFNEN010000560">
    <property type="protein sequence ID" value="KAG8180511.1"/>
    <property type="molecule type" value="Genomic_DNA"/>
</dbReference>
<evidence type="ECO:0000313" key="7">
    <source>
        <dbReference type="EMBL" id="KAG8180511.1"/>
    </source>
</evidence>
<proteinExistence type="predicted"/>
<evidence type="ECO:0000313" key="8">
    <source>
        <dbReference type="Proteomes" id="UP000827092"/>
    </source>
</evidence>
<evidence type="ECO:0000256" key="2">
    <source>
        <dbReference type="ARBA" id="ARBA00022771"/>
    </source>
</evidence>
<evidence type="ECO:0000256" key="4">
    <source>
        <dbReference type="SAM" id="MobiDB-lite"/>
    </source>
</evidence>
<feature type="domain" description="CW-type" evidence="6">
    <location>
        <begin position="26"/>
        <end position="79"/>
    </location>
</feature>
<dbReference type="AlphaFoldDB" id="A0AAV6UB98"/>
<dbReference type="GO" id="GO:0008270">
    <property type="term" value="F:zinc ion binding"/>
    <property type="evidence" value="ECO:0007669"/>
    <property type="project" value="UniProtKB-KW"/>
</dbReference>
<dbReference type="PANTHER" id="PTHR15999:SF2">
    <property type="entry name" value="ZINC FINGER CW-TYPE PWWP DOMAIN PROTEIN 1"/>
    <property type="match status" value="1"/>
</dbReference>
<dbReference type="PROSITE" id="PS50812">
    <property type="entry name" value="PWWP"/>
    <property type="match status" value="1"/>
</dbReference>
<evidence type="ECO:0000256" key="3">
    <source>
        <dbReference type="ARBA" id="ARBA00022833"/>
    </source>
</evidence>
<feature type="domain" description="PWWP" evidence="5">
    <location>
        <begin position="87"/>
        <end position="150"/>
    </location>
</feature>
<dbReference type="Gene3D" id="2.30.30.140">
    <property type="match status" value="1"/>
</dbReference>
<protein>
    <recommendedName>
        <fullName evidence="9">Zinc finger CW-type PWWP domain protein 1</fullName>
    </recommendedName>
</protein>
<name>A0AAV6UB98_9ARAC</name>
<evidence type="ECO:0000256" key="1">
    <source>
        <dbReference type="ARBA" id="ARBA00022723"/>
    </source>
</evidence>
<dbReference type="Gene3D" id="3.30.40.100">
    <property type="match status" value="1"/>
</dbReference>
<feature type="region of interest" description="Disordered" evidence="4">
    <location>
        <begin position="466"/>
        <end position="502"/>
    </location>
</feature>
<evidence type="ECO:0000259" key="6">
    <source>
        <dbReference type="PROSITE" id="PS51050"/>
    </source>
</evidence>
<dbReference type="CDD" id="cd20145">
    <property type="entry name" value="PWWP_ZCWPW1"/>
    <property type="match status" value="1"/>
</dbReference>
<feature type="region of interest" description="Disordered" evidence="4">
    <location>
        <begin position="359"/>
        <end position="393"/>
    </location>
</feature>
<dbReference type="Pfam" id="PF00855">
    <property type="entry name" value="PWWP"/>
    <property type="match status" value="1"/>
</dbReference>
<feature type="compositionally biased region" description="Low complexity" evidence="4">
    <location>
        <begin position="580"/>
        <end position="593"/>
    </location>
</feature>
<feature type="region of interest" description="Disordered" evidence="4">
    <location>
        <begin position="624"/>
        <end position="654"/>
    </location>
</feature>
<feature type="compositionally biased region" description="Polar residues" evidence="4">
    <location>
        <begin position="363"/>
        <end position="379"/>
    </location>
</feature>